<comment type="caution">
    <text evidence="1">The sequence shown here is derived from an EMBL/GenBank/DDBJ whole genome shotgun (WGS) entry which is preliminary data.</text>
</comment>
<proteinExistence type="predicted"/>
<dbReference type="AlphaFoldDB" id="A0A7U9L047"/>
<protein>
    <submittedName>
        <fullName evidence="1">Uncharacterized protein</fullName>
    </submittedName>
</protein>
<dbReference type="OrthoDB" id="9976314at2"/>
<dbReference type="EMBL" id="BHZC01000001">
    <property type="protein sequence ID" value="GCD37982.1"/>
    <property type="molecule type" value="Genomic_DNA"/>
</dbReference>
<organism evidence="1 2">
    <name type="scientific">Streptomyces chrestomyceticus JCM 4735</name>
    <dbReference type="NCBI Taxonomy" id="1306181"/>
    <lineage>
        <taxon>Bacteria</taxon>
        <taxon>Bacillati</taxon>
        <taxon>Actinomycetota</taxon>
        <taxon>Actinomycetes</taxon>
        <taxon>Kitasatosporales</taxon>
        <taxon>Streptomycetaceae</taxon>
        <taxon>Streptomyces</taxon>
    </lineage>
</organism>
<dbReference type="GeneID" id="95626849"/>
<accession>A0A7U9L047</accession>
<gene>
    <name evidence="1" type="ORF">OEIGOIKO_05792</name>
</gene>
<evidence type="ECO:0000313" key="1">
    <source>
        <dbReference type="EMBL" id="GCD37982.1"/>
    </source>
</evidence>
<name>A0A7U9L047_9ACTN</name>
<dbReference type="RefSeq" id="WP_154806412.1">
    <property type="nucleotide sequence ID" value="NZ_BHZC01000001.1"/>
</dbReference>
<reference evidence="1 2" key="1">
    <citation type="submission" date="2018-11" db="EMBL/GenBank/DDBJ databases">
        <title>Whole genome sequence of Streptomyces chrestomyceticus NBRC 13444(T).</title>
        <authorList>
            <person name="Komaki H."/>
            <person name="Tamura T."/>
        </authorList>
    </citation>
    <scope>NUCLEOTIDE SEQUENCE [LARGE SCALE GENOMIC DNA]</scope>
    <source>
        <strain evidence="1 2">NBRC 13444</strain>
    </source>
</reference>
<evidence type="ECO:0000313" key="2">
    <source>
        <dbReference type="Proteomes" id="UP000287830"/>
    </source>
</evidence>
<dbReference type="Proteomes" id="UP000287830">
    <property type="component" value="Unassembled WGS sequence"/>
</dbReference>
<sequence>MTDLYTDAVQALHREHCDRCRTRHEEDQARYAEYGASLQRRDRRQLGLNIQTAREAS</sequence>